<feature type="signal peptide" evidence="1">
    <location>
        <begin position="1"/>
        <end position="18"/>
    </location>
</feature>
<dbReference type="GeneID" id="84592229"/>
<organism evidence="2">
    <name type="scientific">Aspergillus niger</name>
    <dbReference type="NCBI Taxonomy" id="5061"/>
    <lineage>
        <taxon>Eukaryota</taxon>
        <taxon>Fungi</taxon>
        <taxon>Dikarya</taxon>
        <taxon>Ascomycota</taxon>
        <taxon>Pezizomycotina</taxon>
        <taxon>Eurotiomycetes</taxon>
        <taxon>Eurotiomycetidae</taxon>
        <taxon>Eurotiales</taxon>
        <taxon>Aspergillaceae</taxon>
        <taxon>Aspergillus</taxon>
        <taxon>Aspergillus subgen. Circumdati</taxon>
    </lineage>
</organism>
<dbReference type="VEuPathDB" id="FungiDB:An11g02570"/>
<name>A0AAJ8DZ86_ASPNG</name>
<accession>A0AAJ8DZ86</accession>
<dbReference type="AlphaFoldDB" id="A0AAJ8DZ86"/>
<reference evidence="2" key="1">
    <citation type="submission" date="2025-02" db="EMBL/GenBank/DDBJ databases">
        <authorList>
            <consortium name="NCBI Genome Project"/>
        </authorList>
    </citation>
    <scope>NUCLEOTIDE SEQUENCE</scope>
</reference>
<feature type="chain" id="PRO_5044863713" evidence="1">
    <location>
        <begin position="19"/>
        <end position="92"/>
    </location>
</feature>
<reference evidence="2" key="2">
    <citation type="submission" date="2025-08" db="UniProtKB">
        <authorList>
            <consortium name="RefSeq"/>
        </authorList>
    </citation>
    <scope>IDENTIFICATION</scope>
</reference>
<dbReference type="KEGG" id="ang:An11g02570"/>
<keyword evidence="1" id="KW-0732">Signal</keyword>
<proteinExistence type="predicted"/>
<sequence length="92" mass="9934">LLLLLLLLLPQLLHETNTHPKSIKMAGAHQACPSCGAAIPGETKTCGSCGKVSWMFADYNILMIDLPCLNSLRFDSEMISGVWGLCARGCDK</sequence>
<gene>
    <name evidence="2" type="ORF">An11g02570</name>
</gene>
<feature type="non-terminal residue" evidence="2">
    <location>
        <position position="1"/>
    </location>
</feature>
<dbReference type="RefSeq" id="XP_059601550.1">
    <property type="nucleotide sequence ID" value="XM_059750131.1"/>
</dbReference>
<evidence type="ECO:0000256" key="1">
    <source>
        <dbReference type="SAM" id="SignalP"/>
    </source>
</evidence>
<evidence type="ECO:0000313" key="2">
    <source>
        <dbReference type="RefSeq" id="XP_059601550.1"/>
    </source>
</evidence>
<protein>
    <submittedName>
        <fullName evidence="2">Uncharacterized protein</fullName>
    </submittedName>
</protein>